<name>A0A1V6LXM9_9BACT</name>
<comment type="caution">
    <text evidence="7">The sequence shown here is derived from an EMBL/GenBank/DDBJ whole genome shotgun (WGS) entry which is preliminary data.</text>
</comment>
<feature type="binding site" evidence="5">
    <location>
        <begin position="10"/>
        <end position="12"/>
    </location>
    <ligand>
        <name>FMN</name>
        <dbReference type="ChEBI" id="CHEBI:58210"/>
    </ligand>
</feature>
<feature type="binding site" evidence="5">
    <location>
        <position position="36"/>
    </location>
    <ligand>
        <name>FMN</name>
        <dbReference type="ChEBI" id="CHEBI:58210"/>
    </ligand>
</feature>
<comment type="catalytic activity">
    <reaction evidence="5">
        <text>dimethylallyl phosphate + FMNH2 = prenylated FMNH2 + phosphate</text>
        <dbReference type="Rhea" id="RHEA:37743"/>
        <dbReference type="ChEBI" id="CHEBI:43474"/>
        <dbReference type="ChEBI" id="CHEBI:57618"/>
        <dbReference type="ChEBI" id="CHEBI:87467"/>
        <dbReference type="ChEBI" id="CHEBI:88052"/>
        <dbReference type="EC" id="2.5.1.129"/>
    </reaction>
</comment>
<dbReference type="RefSeq" id="WP_070067924.1">
    <property type="nucleotide sequence ID" value="NZ_MJUW02000113.1"/>
</dbReference>
<dbReference type="NCBIfam" id="TIGR00421">
    <property type="entry name" value="ubiX_pad"/>
    <property type="match status" value="1"/>
</dbReference>
<feature type="binding site" evidence="5">
    <location>
        <position position="162"/>
    </location>
    <ligand>
        <name>dimethylallyl phosphate</name>
        <dbReference type="ChEBI" id="CHEBI:88052"/>
    </ligand>
</feature>
<proteinExistence type="inferred from homology"/>
<feature type="domain" description="Flavoprotein" evidence="6">
    <location>
        <begin position="3"/>
        <end position="182"/>
    </location>
</feature>
<feature type="binding site" evidence="5">
    <location>
        <position position="132"/>
    </location>
    <ligand>
        <name>FMN</name>
        <dbReference type="ChEBI" id="CHEBI:58210"/>
    </ligand>
</feature>
<reference evidence="7 8" key="1">
    <citation type="journal article" date="2016" name="Genome Announc.">
        <title>Draft Genome Sequence of the Anaerobic Ammonium-Oxidizing Bacterium 'Candidatus Brocadia sp. 40'.</title>
        <authorList>
            <person name="Ali M."/>
            <person name="Haroon M.F."/>
            <person name="Narita Y."/>
            <person name="Zhang L."/>
            <person name="Rangel Shaw D."/>
            <person name="Okabe S."/>
            <person name="Saikaly P.E."/>
        </authorList>
    </citation>
    <scope>NUCLEOTIDE SEQUENCE [LARGE SCALE GENOMIC DNA]</scope>
    <source>
        <strain evidence="7 8">40</strain>
    </source>
</reference>
<feature type="binding site" evidence="5">
    <location>
        <position position="178"/>
    </location>
    <ligand>
        <name>dimethylallyl phosphate</name>
        <dbReference type="ChEBI" id="CHEBI:88052"/>
    </ligand>
</feature>
<gene>
    <name evidence="5" type="primary">ubiX</name>
    <name evidence="7" type="ORF">BIY37_11245</name>
</gene>
<keyword evidence="2 5" id="KW-0285">Flavoprotein</keyword>
<evidence type="ECO:0000256" key="2">
    <source>
        <dbReference type="ARBA" id="ARBA00022630"/>
    </source>
</evidence>
<comment type="similarity">
    <text evidence="5">Belongs to the UbiX/PAD1 family.</text>
</comment>
<dbReference type="AlphaFoldDB" id="A0A1V6LXM9"/>
<protein>
    <recommendedName>
        <fullName evidence="5">Flavin prenyltransferase UbiX</fullName>
        <ecNumber evidence="5">2.5.1.129</ecNumber>
    </recommendedName>
</protein>
<keyword evidence="1 5" id="KW-0637">Prenyltransferase</keyword>
<evidence type="ECO:0000259" key="6">
    <source>
        <dbReference type="Pfam" id="PF02441"/>
    </source>
</evidence>
<keyword evidence="8" id="KW-1185">Reference proteome</keyword>
<dbReference type="NCBIfam" id="NF004685">
    <property type="entry name" value="PRK06029.1"/>
    <property type="match status" value="1"/>
</dbReference>
<dbReference type="EMBL" id="MJUW02000113">
    <property type="protein sequence ID" value="OQD44890.1"/>
    <property type="molecule type" value="Genomic_DNA"/>
</dbReference>
<accession>A0A1V6LXM9</accession>
<feature type="binding site" evidence="5">
    <location>
        <begin position="97"/>
        <end position="100"/>
    </location>
    <ligand>
        <name>FMN</name>
        <dbReference type="ChEBI" id="CHEBI:58210"/>
    </ligand>
</feature>
<dbReference type="PANTHER" id="PTHR43374:SF1">
    <property type="entry name" value="FLAVIN PRENYLTRANSFERASE PAD1, MITOCHONDRIAL"/>
    <property type="match status" value="1"/>
</dbReference>
<keyword evidence="4 5" id="KW-0808">Transferase</keyword>
<dbReference type="EC" id="2.5.1.129" evidence="5"/>
<dbReference type="InterPro" id="IPR003382">
    <property type="entry name" value="Flavoprotein"/>
</dbReference>
<organism evidence="7 8">
    <name type="scientific">Candidatus Brocadia sapporoensis</name>
    <dbReference type="NCBI Taxonomy" id="392547"/>
    <lineage>
        <taxon>Bacteria</taxon>
        <taxon>Pseudomonadati</taxon>
        <taxon>Planctomycetota</taxon>
        <taxon>Candidatus Brocadiia</taxon>
        <taxon>Candidatus Brocadiales</taxon>
        <taxon>Candidatus Brocadiaceae</taxon>
        <taxon>Candidatus Brocadia</taxon>
    </lineage>
</organism>
<dbReference type="GO" id="GO:0106141">
    <property type="term" value="F:flavin prenyltransferase activity"/>
    <property type="evidence" value="ECO:0007669"/>
    <property type="project" value="UniProtKB-EC"/>
</dbReference>
<comment type="function">
    <text evidence="5">Flavin prenyltransferase that catalyzes the synthesis of the prenylated FMN cofactor (prenyl-FMN) for 4-hydroxy-3-polyprenylbenzoic acid decarboxylase UbiD. The prenyltransferase is metal-independent and links a dimethylallyl moiety from dimethylallyl monophosphate (DMAP) to the flavin N5 and C6 atoms of FMN.</text>
</comment>
<evidence type="ECO:0000256" key="5">
    <source>
        <dbReference type="HAMAP-Rule" id="MF_01984"/>
    </source>
</evidence>
<dbReference type="GO" id="GO:0016831">
    <property type="term" value="F:carboxy-lyase activity"/>
    <property type="evidence" value="ECO:0007669"/>
    <property type="project" value="TreeGrafter"/>
</dbReference>
<comment type="caution">
    <text evidence="5">Lacks conserved residue(s) required for the propagation of feature annotation.</text>
</comment>
<dbReference type="SUPFAM" id="SSF52507">
    <property type="entry name" value="Homo-oligomeric flavin-containing Cys decarboxylases, HFCD"/>
    <property type="match status" value="1"/>
</dbReference>
<dbReference type="Pfam" id="PF02441">
    <property type="entry name" value="Flavoprotein"/>
    <property type="match status" value="1"/>
</dbReference>
<evidence type="ECO:0000256" key="3">
    <source>
        <dbReference type="ARBA" id="ARBA00022643"/>
    </source>
</evidence>
<evidence type="ECO:0000313" key="7">
    <source>
        <dbReference type="EMBL" id="OQD44890.1"/>
    </source>
</evidence>
<keyword evidence="3 5" id="KW-0288">FMN</keyword>
<evidence type="ECO:0000256" key="1">
    <source>
        <dbReference type="ARBA" id="ARBA00022602"/>
    </source>
</evidence>
<dbReference type="Gene3D" id="3.40.50.1950">
    <property type="entry name" value="Flavin prenyltransferase-like"/>
    <property type="match status" value="1"/>
</dbReference>
<dbReference type="HAMAP" id="MF_01984">
    <property type="entry name" value="ubiX_pad"/>
    <property type="match status" value="1"/>
</dbReference>
<dbReference type="InterPro" id="IPR036551">
    <property type="entry name" value="Flavin_trans-like"/>
</dbReference>
<dbReference type="InterPro" id="IPR004507">
    <property type="entry name" value="UbiX-like"/>
</dbReference>
<dbReference type="PANTHER" id="PTHR43374">
    <property type="entry name" value="FLAVIN PRENYLTRANSFERASE"/>
    <property type="match status" value="1"/>
</dbReference>
<sequence length="211" mass="23107">MENIIIGITGASGALYAQRLLQILSKLEYHVHLAISDAAALVIKHELGVDFNGIYPNSALFSECFMDNITCYNNSDMGATIASGCYPVKSMIIIPCSMNTLCSIAHGISNNLIQRAAGITIKEGRKLIVVPRETPLSPIHLEAMLKLSSAGACILPAMPGFYHHPKTIEDQVNFVVAKILDVLCIPHTLIPEWHGEAYIQEERCMNPLYSQ</sequence>
<evidence type="ECO:0000256" key="4">
    <source>
        <dbReference type="ARBA" id="ARBA00022679"/>
    </source>
</evidence>
<evidence type="ECO:0000313" key="8">
    <source>
        <dbReference type="Proteomes" id="UP000242219"/>
    </source>
</evidence>
<dbReference type="Proteomes" id="UP000242219">
    <property type="component" value="Unassembled WGS sequence"/>
</dbReference>